<evidence type="ECO:0000256" key="11">
    <source>
        <dbReference type="SAM" id="MobiDB-lite"/>
    </source>
</evidence>
<evidence type="ECO:0000256" key="6">
    <source>
        <dbReference type="ARBA" id="ARBA00022776"/>
    </source>
</evidence>
<evidence type="ECO:0000313" key="14">
    <source>
        <dbReference type="EMBL" id="ODV89301.1"/>
    </source>
</evidence>
<dbReference type="GO" id="GO:0072686">
    <property type="term" value="C:mitotic spindle"/>
    <property type="evidence" value="ECO:0007669"/>
    <property type="project" value="EnsemblFungi"/>
</dbReference>
<keyword evidence="3" id="KW-0963">Cytoplasm</keyword>
<proteinExistence type="inferred from homology"/>
<feature type="coiled-coil region" evidence="10">
    <location>
        <begin position="180"/>
        <end position="214"/>
    </location>
</feature>
<dbReference type="GO" id="GO:0031578">
    <property type="term" value="P:mitotic spindle orientation checkpoint signaling"/>
    <property type="evidence" value="ECO:0007669"/>
    <property type="project" value="EnsemblFungi"/>
</dbReference>
<keyword evidence="5 9" id="KW-0493">Microtubule</keyword>
<accession>A0A1E4TC25</accession>
<dbReference type="InterPro" id="IPR004953">
    <property type="entry name" value="EB1_C"/>
</dbReference>
<keyword evidence="7" id="KW-0206">Cytoskeleton</keyword>
<comment type="similarity">
    <text evidence="2">Belongs to the MAPRE family.</text>
</comment>
<dbReference type="Gene3D" id="1.20.5.1430">
    <property type="match status" value="1"/>
</dbReference>
<evidence type="ECO:0008006" key="16">
    <source>
        <dbReference type="Google" id="ProtNLM"/>
    </source>
</evidence>
<dbReference type="PROSITE" id="PS51230">
    <property type="entry name" value="EB1_C"/>
    <property type="match status" value="1"/>
</dbReference>
<dbReference type="InterPro" id="IPR027328">
    <property type="entry name" value="MAPRE"/>
</dbReference>
<evidence type="ECO:0000313" key="15">
    <source>
        <dbReference type="Proteomes" id="UP000095023"/>
    </source>
</evidence>
<evidence type="ECO:0000256" key="7">
    <source>
        <dbReference type="ARBA" id="ARBA00023212"/>
    </source>
</evidence>
<dbReference type="GO" id="GO:0005881">
    <property type="term" value="C:cytoplasmic microtubule"/>
    <property type="evidence" value="ECO:0007669"/>
    <property type="project" value="EnsemblFungi"/>
</dbReference>
<dbReference type="GO" id="GO:0031116">
    <property type="term" value="P:positive regulation of microtubule polymerization"/>
    <property type="evidence" value="ECO:0007669"/>
    <property type="project" value="EnsemblFungi"/>
</dbReference>
<feature type="non-terminal residue" evidence="14">
    <location>
        <position position="234"/>
    </location>
</feature>
<evidence type="ECO:0000256" key="3">
    <source>
        <dbReference type="ARBA" id="ARBA00022490"/>
    </source>
</evidence>
<sequence>SKMAESRQELIAWVSELLDITINKVEDLGTGAAYCQIIDSIYGDVPMSKVKFNASSEYQYINNYKVLQAAFLKHNIDHPVPVEKLIKCRFQDNLMFLQWIRRYWLDMASGNEYDAVGRRQGAPSVGAAARQPPARAVSAARPAARVPSGSIRHAPRPTSATNGHLASKMPRATAPAGPAVATLRKELDAANEDIARLSEDVESLRESVITMETERNFYFTKLRAVELLIQQLEE</sequence>
<dbReference type="GO" id="GO:0051010">
    <property type="term" value="F:microtubule plus-end binding"/>
    <property type="evidence" value="ECO:0007669"/>
    <property type="project" value="EnsemblFungi"/>
</dbReference>
<dbReference type="PANTHER" id="PTHR10623">
    <property type="entry name" value="MICROTUBULE-ASSOCIATED PROTEIN RP/EB FAMILY MEMBER"/>
    <property type="match status" value="1"/>
</dbReference>
<dbReference type="GO" id="GO:1904825">
    <property type="term" value="P:protein localization to microtubule plus-end"/>
    <property type="evidence" value="ECO:0007669"/>
    <property type="project" value="EnsemblFungi"/>
</dbReference>
<feature type="domain" description="EB1 C-terminal" evidence="13">
    <location>
        <begin position="186"/>
        <end position="234"/>
    </location>
</feature>
<gene>
    <name evidence="14" type="ORF">CANCADRAFT_14921</name>
</gene>
<dbReference type="InterPro" id="IPR001715">
    <property type="entry name" value="CH_dom"/>
</dbReference>
<keyword evidence="6" id="KW-0498">Mitosis</keyword>
<comment type="subcellular location">
    <subcellularLocation>
        <location evidence="1">Cytoplasm</location>
        <location evidence="1">Cytoskeleton</location>
    </subcellularLocation>
</comment>
<evidence type="ECO:0000256" key="9">
    <source>
        <dbReference type="PROSITE-ProRule" id="PRU00576"/>
    </source>
</evidence>
<dbReference type="Proteomes" id="UP000095023">
    <property type="component" value="Unassembled WGS sequence"/>
</dbReference>
<dbReference type="GO" id="GO:0030543">
    <property type="term" value="P:2-micrometer plasmid partitioning"/>
    <property type="evidence" value="ECO:0007669"/>
    <property type="project" value="EnsemblFungi"/>
</dbReference>
<dbReference type="Pfam" id="PF03271">
    <property type="entry name" value="EB1"/>
    <property type="match status" value="1"/>
</dbReference>
<dbReference type="GO" id="GO:0007020">
    <property type="term" value="P:microtubule nucleation"/>
    <property type="evidence" value="ECO:0007669"/>
    <property type="project" value="EnsemblFungi"/>
</dbReference>
<protein>
    <recommendedName>
        <fullName evidence="16">Calponin-homology (CH) domain-containing protein</fullName>
    </recommendedName>
</protein>
<evidence type="ECO:0000256" key="4">
    <source>
        <dbReference type="ARBA" id="ARBA00022618"/>
    </source>
</evidence>
<evidence type="ECO:0000259" key="13">
    <source>
        <dbReference type="PROSITE" id="PS51230"/>
    </source>
</evidence>
<keyword evidence="15" id="KW-1185">Reference proteome</keyword>
<feature type="compositionally biased region" description="Low complexity" evidence="11">
    <location>
        <begin position="127"/>
        <end position="148"/>
    </location>
</feature>
<dbReference type="Gene3D" id="1.10.418.10">
    <property type="entry name" value="Calponin-like domain"/>
    <property type="match status" value="1"/>
</dbReference>
<feature type="region of interest" description="Disordered" evidence="11">
    <location>
        <begin position="124"/>
        <end position="173"/>
    </location>
</feature>
<evidence type="ECO:0000256" key="2">
    <source>
        <dbReference type="ARBA" id="ARBA00010729"/>
    </source>
</evidence>
<dbReference type="SUPFAM" id="SSF47576">
    <property type="entry name" value="Calponin-homology domain, CH-domain"/>
    <property type="match status" value="1"/>
</dbReference>
<keyword evidence="10" id="KW-0175">Coiled coil</keyword>
<dbReference type="OrthoDB" id="2119228at2759"/>
<feature type="non-terminal residue" evidence="14">
    <location>
        <position position="1"/>
    </location>
</feature>
<dbReference type="GO" id="GO:0030473">
    <property type="term" value="P:nuclear migration along microtubule"/>
    <property type="evidence" value="ECO:0007669"/>
    <property type="project" value="EnsemblFungi"/>
</dbReference>
<dbReference type="GO" id="GO:0051301">
    <property type="term" value="P:cell division"/>
    <property type="evidence" value="ECO:0007669"/>
    <property type="project" value="UniProtKB-KW"/>
</dbReference>
<dbReference type="InterPro" id="IPR036872">
    <property type="entry name" value="CH_dom_sf"/>
</dbReference>
<keyword evidence="4" id="KW-0132">Cell division</keyword>
<reference evidence="15" key="1">
    <citation type="submission" date="2016-02" db="EMBL/GenBank/DDBJ databases">
        <title>Comparative genomics of biotechnologically important yeasts.</title>
        <authorList>
            <consortium name="DOE Joint Genome Institute"/>
            <person name="Riley R."/>
            <person name="Haridas S."/>
            <person name="Wolfe K.H."/>
            <person name="Lopes M.R."/>
            <person name="Hittinger C.T."/>
            <person name="Goker M."/>
            <person name="Salamov A."/>
            <person name="Wisecaver J."/>
            <person name="Long T.M."/>
            <person name="Aerts A.L."/>
            <person name="Barry K."/>
            <person name="Choi C."/>
            <person name="Clum A."/>
            <person name="Coughlan A.Y."/>
            <person name="Deshpande S."/>
            <person name="Douglass A.P."/>
            <person name="Hanson S.J."/>
            <person name="Klenk H.-P."/>
            <person name="Labutti K."/>
            <person name="Lapidus A."/>
            <person name="Lindquist E."/>
            <person name="Lipzen A."/>
            <person name="Meier-Kolthoff J.P."/>
            <person name="Ohm R.A."/>
            <person name="Otillar R.P."/>
            <person name="Pangilinan J."/>
            <person name="Peng Y."/>
            <person name="Rokas A."/>
            <person name="Rosa C.A."/>
            <person name="Scheuner C."/>
            <person name="Sibirny A.A."/>
            <person name="Slot J.C."/>
            <person name="Stielow J.B."/>
            <person name="Sun H."/>
            <person name="Kurtzman C.P."/>
            <person name="Blackwell M."/>
            <person name="Jeffries T.W."/>
            <person name="Grigoriev I.V."/>
        </authorList>
    </citation>
    <scope>NUCLEOTIDE SEQUENCE [LARGE SCALE GENOMIC DNA]</scope>
    <source>
        <strain evidence="15">NRRL Y-17796</strain>
    </source>
</reference>
<dbReference type="GO" id="GO:0035371">
    <property type="term" value="C:microtubule plus-end"/>
    <property type="evidence" value="ECO:0007669"/>
    <property type="project" value="EnsemblFungi"/>
</dbReference>
<dbReference type="GO" id="GO:0007019">
    <property type="term" value="P:microtubule depolymerization"/>
    <property type="evidence" value="ECO:0007669"/>
    <property type="project" value="EnsemblFungi"/>
</dbReference>
<dbReference type="Pfam" id="PF00307">
    <property type="entry name" value="CH"/>
    <property type="match status" value="1"/>
</dbReference>
<dbReference type="AlphaFoldDB" id="A0A1E4TC25"/>
<feature type="domain" description="Calponin-homology (CH)" evidence="12">
    <location>
        <begin position="4"/>
        <end position="105"/>
    </location>
</feature>
<dbReference type="SUPFAM" id="SSF140612">
    <property type="entry name" value="EB1 dimerisation domain-like"/>
    <property type="match status" value="1"/>
</dbReference>
<dbReference type="FunFam" id="1.10.418.10:FF:000028">
    <property type="entry name" value="RP/EB family microtubule-associated protein"/>
    <property type="match status" value="1"/>
</dbReference>
<organism evidence="14 15">
    <name type="scientific">Tortispora caseinolytica NRRL Y-17796</name>
    <dbReference type="NCBI Taxonomy" id="767744"/>
    <lineage>
        <taxon>Eukaryota</taxon>
        <taxon>Fungi</taxon>
        <taxon>Dikarya</taxon>
        <taxon>Ascomycota</taxon>
        <taxon>Saccharomycotina</taxon>
        <taxon>Trigonopsidomycetes</taxon>
        <taxon>Trigonopsidales</taxon>
        <taxon>Trigonopsidaceae</taxon>
        <taxon>Tortispora</taxon>
    </lineage>
</organism>
<evidence type="ECO:0000256" key="10">
    <source>
        <dbReference type="SAM" id="Coils"/>
    </source>
</evidence>
<dbReference type="GO" id="GO:0000922">
    <property type="term" value="C:spindle pole"/>
    <property type="evidence" value="ECO:0007669"/>
    <property type="project" value="EnsemblFungi"/>
</dbReference>
<evidence type="ECO:0000259" key="12">
    <source>
        <dbReference type="PROSITE" id="PS50021"/>
    </source>
</evidence>
<dbReference type="GO" id="GO:0007064">
    <property type="term" value="P:mitotic sister chromatid cohesion"/>
    <property type="evidence" value="ECO:0007669"/>
    <property type="project" value="EnsemblFungi"/>
</dbReference>
<dbReference type="GO" id="GO:0007026">
    <property type="term" value="P:negative regulation of microtubule depolymerization"/>
    <property type="evidence" value="ECO:0007669"/>
    <property type="project" value="EnsemblFungi"/>
</dbReference>
<name>A0A1E4TC25_9ASCO</name>
<keyword evidence="8" id="KW-0131">Cell cycle</keyword>
<evidence type="ECO:0000256" key="5">
    <source>
        <dbReference type="ARBA" id="ARBA00022701"/>
    </source>
</evidence>
<evidence type="ECO:0000256" key="1">
    <source>
        <dbReference type="ARBA" id="ARBA00004245"/>
    </source>
</evidence>
<dbReference type="EMBL" id="KV453843">
    <property type="protein sequence ID" value="ODV89301.1"/>
    <property type="molecule type" value="Genomic_DNA"/>
</dbReference>
<dbReference type="GO" id="GO:0051233">
    <property type="term" value="C:spindle midzone"/>
    <property type="evidence" value="ECO:0007669"/>
    <property type="project" value="EnsemblFungi"/>
</dbReference>
<evidence type="ECO:0000256" key="8">
    <source>
        <dbReference type="ARBA" id="ARBA00023306"/>
    </source>
</evidence>
<dbReference type="InterPro" id="IPR036133">
    <property type="entry name" value="EB1_C_sf"/>
</dbReference>
<dbReference type="PROSITE" id="PS50021">
    <property type="entry name" value="CH"/>
    <property type="match status" value="1"/>
</dbReference>